<dbReference type="GO" id="GO:0016491">
    <property type="term" value="F:oxidoreductase activity"/>
    <property type="evidence" value="ECO:0007669"/>
    <property type="project" value="UniProtKB-KW"/>
</dbReference>
<dbReference type="InterPro" id="IPR008354">
    <property type="entry name" value="Glc-Fru_OxRdtase_bac"/>
</dbReference>
<feature type="domain" description="GFO/IDH/MocA-like oxidoreductase" evidence="4">
    <location>
        <begin position="151"/>
        <end position="270"/>
    </location>
</feature>
<name>A0AAJ5F542_9DEIO</name>
<dbReference type="AlphaFoldDB" id="A0AAJ5F542"/>
<evidence type="ECO:0000313" key="5">
    <source>
        <dbReference type="EMBL" id="MBB5296705.1"/>
    </source>
</evidence>
<dbReference type="Gene3D" id="3.40.50.720">
    <property type="entry name" value="NAD(P)-binding Rossmann-like Domain"/>
    <property type="match status" value="1"/>
</dbReference>
<dbReference type="Pfam" id="PF22725">
    <property type="entry name" value="GFO_IDH_MocA_C3"/>
    <property type="match status" value="1"/>
</dbReference>
<evidence type="ECO:0000313" key="7">
    <source>
        <dbReference type="Proteomes" id="UP000308000"/>
    </source>
</evidence>
<dbReference type="RefSeq" id="WP_129119529.1">
    <property type="nucleotide sequence ID" value="NZ_BSUI01000001.1"/>
</dbReference>
<evidence type="ECO:0000256" key="2">
    <source>
        <dbReference type="ARBA" id="ARBA00023002"/>
    </source>
</evidence>
<protein>
    <submittedName>
        <fullName evidence="5">Dehydrogenase</fullName>
    </submittedName>
    <submittedName>
        <fullName evidence="6">Gfo/Idh/MocA family oxidoreductase</fullName>
    </submittedName>
</protein>
<keyword evidence="8" id="KW-1185">Reference proteome</keyword>
<dbReference type="InterPro" id="IPR036291">
    <property type="entry name" value="NAD(P)-bd_dom_sf"/>
</dbReference>
<dbReference type="EMBL" id="VBRC01000011">
    <property type="protein sequence ID" value="TLK24199.1"/>
    <property type="molecule type" value="Genomic_DNA"/>
</dbReference>
<dbReference type="Proteomes" id="UP000536909">
    <property type="component" value="Unassembled WGS sequence"/>
</dbReference>
<dbReference type="InterPro" id="IPR055170">
    <property type="entry name" value="GFO_IDH_MocA-like_dom"/>
</dbReference>
<keyword evidence="2" id="KW-0560">Oxidoreductase</keyword>
<evidence type="ECO:0000313" key="6">
    <source>
        <dbReference type="EMBL" id="TLK24199.1"/>
    </source>
</evidence>
<reference evidence="5 8" key="2">
    <citation type="submission" date="2020-08" db="EMBL/GenBank/DDBJ databases">
        <title>Genomic Encyclopedia of Type Strains, Phase IV (KMG-IV): sequencing the most valuable type-strain genomes for metagenomic binning, comparative biology and taxonomic classification.</title>
        <authorList>
            <person name="Goeker M."/>
        </authorList>
    </citation>
    <scope>NUCLEOTIDE SEQUENCE [LARGE SCALE GENOMIC DNA]</scope>
    <source>
        <strain evidence="5 8">DSM 105434</strain>
    </source>
</reference>
<comment type="similarity">
    <text evidence="1">Belongs to the Gfo/Idh/MocA family.</text>
</comment>
<organism evidence="6 7">
    <name type="scientific">Deinococcus metallilatus</name>
    <dbReference type="NCBI Taxonomy" id="1211322"/>
    <lineage>
        <taxon>Bacteria</taxon>
        <taxon>Thermotogati</taxon>
        <taxon>Deinococcota</taxon>
        <taxon>Deinococci</taxon>
        <taxon>Deinococcales</taxon>
        <taxon>Deinococcaceae</taxon>
        <taxon>Deinococcus</taxon>
    </lineage>
</organism>
<dbReference type="InterPro" id="IPR000683">
    <property type="entry name" value="Gfo/Idh/MocA-like_OxRdtase_N"/>
</dbReference>
<evidence type="ECO:0000256" key="1">
    <source>
        <dbReference type="ARBA" id="ARBA00010928"/>
    </source>
</evidence>
<dbReference type="GO" id="GO:0000166">
    <property type="term" value="F:nucleotide binding"/>
    <property type="evidence" value="ECO:0007669"/>
    <property type="project" value="InterPro"/>
</dbReference>
<proteinExistence type="inferred from homology"/>
<gene>
    <name evidence="6" type="ORF">FCS05_15185</name>
    <name evidence="5" type="ORF">HNQ10_003558</name>
</gene>
<dbReference type="Proteomes" id="UP000308000">
    <property type="component" value="Unassembled WGS sequence"/>
</dbReference>
<comment type="caution">
    <text evidence="6">The sequence shown here is derived from an EMBL/GenBank/DDBJ whole genome shotgun (WGS) entry which is preliminary data.</text>
</comment>
<accession>A0AAJ5F542</accession>
<evidence type="ECO:0000313" key="8">
    <source>
        <dbReference type="Proteomes" id="UP000536909"/>
    </source>
</evidence>
<dbReference type="Pfam" id="PF01408">
    <property type="entry name" value="GFO_IDH_MocA"/>
    <property type="match status" value="1"/>
</dbReference>
<dbReference type="PANTHER" id="PTHR22604">
    <property type="entry name" value="OXIDOREDUCTASES"/>
    <property type="match status" value="1"/>
</dbReference>
<feature type="domain" description="Gfo/Idh/MocA-like oxidoreductase N-terminal" evidence="3">
    <location>
        <begin position="18"/>
        <end position="140"/>
    </location>
</feature>
<dbReference type="PRINTS" id="PR01775">
    <property type="entry name" value="GLFROXRDTASE"/>
</dbReference>
<dbReference type="SUPFAM" id="SSF55347">
    <property type="entry name" value="Glyceraldehyde-3-phosphate dehydrogenase-like, C-terminal domain"/>
    <property type="match status" value="1"/>
</dbReference>
<dbReference type="PANTHER" id="PTHR22604:SF105">
    <property type="entry name" value="TRANS-1,2-DIHYDROBENZENE-1,2-DIOL DEHYDROGENASE"/>
    <property type="match status" value="1"/>
</dbReference>
<dbReference type="Gene3D" id="3.30.360.10">
    <property type="entry name" value="Dihydrodipicolinate Reductase, domain 2"/>
    <property type="match status" value="1"/>
</dbReference>
<dbReference type="EMBL" id="JACHFV010000013">
    <property type="protein sequence ID" value="MBB5296705.1"/>
    <property type="molecule type" value="Genomic_DNA"/>
</dbReference>
<dbReference type="InterPro" id="IPR050984">
    <property type="entry name" value="Gfo/Idh/MocA_domain"/>
</dbReference>
<evidence type="ECO:0000259" key="4">
    <source>
        <dbReference type="Pfam" id="PF22725"/>
    </source>
</evidence>
<sequence length="372" mass="41386">MPQKPDLPLPQSEQRRVGYAIVGIGELSSEELIPGARTSEHAYVAALVTGDPEKGKAFARAYDLTEQDVYPYDRFEELGQREDVEAVYIVLPNSLHREYVERAAKMGKHVLCEKPLSVSAEDAQAMVDACKEAGVLLMTAYRCQYTPEHWAARDAVQDGKLGPVKLIDSIHGQVQDDPEAWRLKRDLAGGGPLVDVGIYCLNTIRFLLGQEPEWVFATLHQPQDDPRFKEVEESMSFLLGFPGGIVANCLTSYGTQKTATLRVLGEQGTVLMDPAFTYQGLELTLSDQQGDFQPKFPSEDQFSLELDHFAQCIREKKTPWTPGEEGVQDHRIMDALYRSARSGQVVKLEKVGGRDAFRGEKPRAAGRQSAWG</sequence>
<dbReference type="SUPFAM" id="SSF51735">
    <property type="entry name" value="NAD(P)-binding Rossmann-fold domains"/>
    <property type="match status" value="1"/>
</dbReference>
<reference evidence="6 7" key="1">
    <citation type="submission" date="2019-04" db="EMBL/GenBank/DDBJ databases">
        <title>Deinococcus metalilatus MA1002 mutant No.5.</title>
        <authorList>
            <person name="Park W."/>
            <person name="Park C."/>
        </authorList>
    </citation>
    <scope>NUCLEOTIDE SEQUENCE [LARGE SCALE GENOMIC DNA]</scope>
    <source>
        <strain evidence="6 7">MA1002-m5</strain>
    </source>
</reference>
<evidence type="ECO:0000259" key="3">
    <source>
        <dbReference type="Pfam" id="PF01408"/>
    </source>
</evidence>